<dbReference type="SUPFAM" id="SSF53474">
    <property type="entry name" value="alpha/beta-Hydrolases"/>
    <property type="match status" value="1"/>
</dbReference>
<evidence type="ECO:0000313" key="8">
    <source>
        <dbReference type="Proteomes" id="UP001597568"/>
    </source>
</evidence>
<dbReference type="Gene3D" id="1.25.40.10">
    <property type="entry name" value="Tetratricopeptide repeat domain"/>
    <property type="match status" value="3"/>
</dbReference>
<dbReference type="Proteomes" id="UP001597568">
    <property type="component" value="Unassembled WGS sequence"/>
</dbReference>
<dbReference type="Pfam" id="PF05057">
    <property type="entry name" value="DUF676"/>
    <property type="match status" value="1"/>
</dbReference>
<evidence type="ECO:0000256" key="4">
    <source>
        <dbReference type="ARBA" id="ARBA00023136"/>
    </source>
</evidence>
<reference evidence="8" key="1">
    <citation type="journal article" date="2019" name="Int. J. Syst. Evol. Microbiol.">
        <title>The Global Catalogue of Microorganisms (GCM) 10K type strain sequencing project: providing services to taxonomists for standard genome sequencing and annotation.</title>
        <authorList>
            <consortium name="The Broad Institute Genomics Platform"/>
            <consortium name="The Broad Institute Genome Sequencing Center for Infectious Disease"/>
            <person name="Wu L."/>
            <person name="Ma J."/>
        </authorList>
    </citation>
    <scope>NUCLEOTIDE SEQUENCE [LARGE SCALE GENOMIC DNA]</scope>
    <source>
        <strain evidence="8">KCTC 33522</strain>
    </source>
</reference>
<dbReference type="SUPFAM" id="SSF81901">
    <property type="entry name" value="HCP-like"/>
    <property type="match status" value="1"/>
</dbReference>
<evidence type="ECO:0000259" key="6">
    <source>
        <dbReference type="Pfam" id="PF05057"/>
    </source>
</evidence>
<keyword evidence="3" id="KW-0256">Endoplasmic reticulum</keyword>
<dbReference type="RefSeq" id="WP_380148047.1">
    <property type="nucleotide sequence ID" value="NZ_JBHUOR010000108.1"/>
</dbReference>
<dbReference type="InterPro" id="IPR011990">
    <property type="entry name" value="TPR-like_helical_dom_sf"/>
</dbReference>
<feature type="repeat" description="TPR" evidence="5">
    <location>
        <begin position="586"/>
        <end position="619"/>
    </location>
</feature>
<comment type="caution">
    <text evidence="7">The sequence shown here is derived from an EMBL/GenBank/DDBJ whole genome shotgun (WGS) entry which is preliminary data.</text>
</comment>
<sequence length="827" mass="96476">MKKKAKLNLILDKKSATKSIIFIHGLGGDALKTWQEIGVKSLPELFSEDEDLQDFKIYSFQYPSGIVLKQYNIDEISRLLMTEIIHELKNVEHIFLISHSQGGIIARKLILNIFDKEKEFVKKFKGSIYLSVPFEGATGGSLIKMFSSFVPSILGKWIFSDQTLSLELFSKELSEISTRWNNLNNNRKLPHLKEMVMLGMNDKVVNSVSAKPDYILDYHEFDENHKSISKFNDKSSKYKIIKEFILRISSEEKEILDKIIQNERKLIIIADEYFAENEFEKAKEEYLKALTQIDDDKLKEYIRYRIAHCHLNLAEKFPEAKENYLLKAIKNLEEVKNSSKSEMDFEFYSVLGGAYFELASIRNAVINLRKSREAHIKSLSLCNVKDFPMEYLITKNNIAITYIDTAEYEHSESNLREAIILLMEIVHHDKVTRKLAWLVFNNLGRCFEKLSTVSKTEESYLLRSAKFYKEALEVVRLENDLDDYILSLNNLGNAYVLLLNVLREKEYADKALECFNEVFEIVEKSPNSYQYCTVLNNLGNAYYNLFSINQEIKTLKLALSYFEKSLEHKELQKLPIKHGRTQLNYGRGLMRLAEFENKEINFKKAIKCFERAIRLSHNNNSPQSLVALAYLKEIELEKSIDDSNYEKIYRIIDELKCKIQSLDSIGILNLNNNYHYKFFDVLNDSYNKLMSNANITERELNTLNDGLQLFEGKAYKLGTADLHRLIGTTYAKLNRDNSNIDISILNTQIEHYFKASEIYGNLDYKYSNALVKCYIAESYIEKNDIENNEKYIQEAKNYYEQAQNILEPLIGNDEKYEKLYYCILEKM</sequence>
<keyword evidence="5" id="KW-0802">TPR repeat</keyword>
<dbReference type="InterPro" id="IPR007751">
    <property type="entry name" value="DUF676_lipase-like"/>
</dbReference>
<evidence type="ECO:0000256" key="3">
    <source>
        <dbReference type="ARBA" id="ARBA00022824"/>
    </source>
</evidence>
<protein>
    <recommendedName>
        <fullName evidence="6">DUF676 domain-containing protein</fullName>
    </recommendedName>
</protein>
<evidence type="ECO:0000256" key="5">
    <source>
        <dbReference type="PROSITE-ProRule" id="PRU00339"/>
    </source>
</evidence>
<dbReference type="InterPro" id="IPR019734">
    <property type="entry name" value="TPR_rpt"/>
</dbReference>
<keyword evidence="4" id="KW-0472">Membrane</keyword>
<proteinExistence type="predicted"/>
<name>A0ABW5Y1S1_9BACL</name>
<dbReference type="PROSITE" id="PS50005">
    <property type="entry name" value="TPR"/>
    <property type="match status" value="1"/>
</dbReference>
<dbReference type="PANTHER" id="PTHR48182:SF2">
    <property type="entry name" value="PROTEIN SERAC1"/>
    <property type="match status" value="1"/>
</dbReference>
<organism evidence="7 8">
    <name type="scientific">Kurthia populi</name>
    <dbReference type="NCBI Taxonomy" id="1562132"/>
    <lineage>
        <taxon>Bacteria</taxon>
        <taxon>Bacillati</taxon>
        <taxon>Bacillota</taxon>
        <taxon>Bacilli</taxon>
        <taxon>Bacillales</taxon>
        <taxon>Caryophanaceae</taxon>
        <taxon>Kurthia</taxon>
    </lineage>
</organism>
<keyword evidence="8" id="KW-1185">Reference proteome</keyword>
<evidence type="ECO:0000256" key="2">
    <source>
        <dbReference type="ARBA" id="ARBA00004370"/>
    </source>
</evidence>
<dbReference type="EMBL" id="JBHUOR010000108">
    <property type="protein sequence ID" value="MFD2869264.1"/>
    <property type="molecule type" value="Genomic_DNA"/>
</dbReference>
<dbReference type="InterPro" id="IPR029058">
    <property type="entry name" value="AB_hydrolase_fold"/>
</dbReference>
<dbReference type="InterPro" id="IPR052374">
    <property type="entry name" value="SERAC1"/>
</dbReference>
<dbReference type="PANTHER" id="PTHR48182">
    <property type="entry name" value="PROTEIN SERAC1"/>
    <property type="match status" value="1"/>
</dbReference>
<dbReference type="Gene3D" id="3.40.50.1820">
    <property type="entry name" value="alpha/beta hydrolase"/>
    <property type="match status" value="1"/>
</dbReference>
<accession>A0ABW5Y1S1</accession>
<gene>
    <name evidence="7" type="ORF">ACFSY7_12285</name>
</gene>
<dbReference type="SMART" id="SM00028">
    <property type="entry name" value="TPR"/>
    <property type="match status" value="4"/>
</dbReference>
<comment type="subcellular location">
    <subcellularLocation>
        <location evidence="1">Endoplasmic reticulum</location>
    </subcellularLocation>
    <subcellularLocation>
        <location evidence="2">Membrane</location>
    </subcellularLocation>
</comment>
<feature type="domain" description="DUF676" evidence="6">
    <location>
        <begin position="16"/>
        <end position="137"/>
    </location>
</feature>
<evidence type="ECO:0000256" key="1">
    <source>
        <dbReference type="ARBA" id="ARBA00004240"/>
    </source>
</evidence>
<evidence type="ECO:0000313" key="7">
    <source>
        <dbReference type="EMBL" id="MFD2869264.1"/>
    </source>
</evidence>